<dbReference type="Gene3D" id="2.60.120.200">
    <property type="match status" value="1"/>
</dbReference>
<feature type="compositionally biased region" description="Polar residues" evidence="1">
    <location>
        <begin position="197"/>
        <end position="210"/>
    </location>
</feature>
<evidence type="ECO:0000313" key="4">
    <source>
        <dbReference type="EMBL" id="EKF29542.1"/>
    </source>
</evidence>
<keyword evidence="2" id="KW-1133">Transmembrane helix</keyword>
<dbReference type="EMBL" id="AHKC01012984">
    <property type="protein sequence ID" value="EKF29542.1"/>
    <property type="molecule type" value="Genomic_DNA"/>
</dbReference>
<dbReference type="Pfam" id="PF22925">
    <property type="entry name" value="TS_C"/>
    <property type="match status" value="1"/>
</dbReference>
<dbReference type="InterPro" id="IPR013320">
    <property type="entry name" value="ConA-like_dom_sf"/>
</dbReference>
<evidence type="ECO:0000313" key="5">
    <source>
        <dbReference type="Proteomes" id="UP000007350"/>
    </source>
</evidence>
<dbReference type="SUPFAM" id="SSF49899">
    <property type="entry name" value="Concanavalin A-like lectins/glucanases"/>
    <property type="match status" value="1"/>
</dbReference>
<feature type="compositionally biased region" description="Basic and acidic residues" evidence="1">
    <location>
        <begin position="116"/>
        <end position="128"/>
    </location>
</feature>
<gene>
    <name evidence="4" type="ORF">MOQ_006669</name>
</gene>
<sequence length="329" mass="34141">MELSYRKGRKWTLLCGGKPTTEHIRDWGPGTTYQVAVVLQNGTHGSVYVDGERVDPPCQLENENLRGISHFYIGEGEGSAGSQEGVSVTVKNVLLYNRPLTSEGITALNTKISIQKQKDLQTGTRDRPTPSLAHQPEQETVLQSALGGDQPTVQELLKGGEGVGSGGASKSAKTTVTTTSAGSHSAERLASGGSPDGNKNVNAASPSNGNPAVRTVGGDTVQGNGAQQPSVGTLDTADTKVSNAEGEGQDGLAVNSEASYGEKGETARVTDGQEEEANPQDRELNATALSSSPGNVSQGKNSDGSTMRESGMLLPLLLLLLGLWGFAAL</sequence>
<dbReference type="Proteomes" id="UP000007350">
    <property type="component" value="Unassembled WGS sequence"/>
</dbReference>
<dbReference type="Pfam" id="PF11052">
    <property type="entry name" value="Tr-sialidase_C"/>
    <property type="match status" value="1"/>
</dbReference>
<evidence type="ECO:0000256" key="1">
    <source>
        <dbReference type="SAM" id="MobiDB-lite"/>
    </source>
</evidence>
<keyword evidence="2" id="KW-0472">Membrane</keyword>
<feature type="compositionally biased region" description="Low complexity" evidence="1">
    <location>
        <begin position="168"/>
        <end position="184"/>
    </location>
</feature>
<protein>
    <submittedName>
        <fullName evidence="4">Trans-sialidase, putative</fullName>
    </submittedName>
</protein>
<dbReference type="InterPro" id="IPR055239">
    <property type="entry name" value="TS_C"/>
</dbReference>
<keyword evidence="5" id="KW-1185">Reference proteome</keyword>
<dbReference type="PRINTS" id="PR01803">
    <property type="entry name" value="TCSIALIDASE"/>
</dbReference>
<keyword evidence="2" id="KW-0812">Transmembrane</keyword>
<dbReference type="InterPro" id="IPR008377">
    <property type="entry name" value="Sialidase_trypan"/>
</dbReference>
<name>K2NKY1_TRYCR</name>
<feature type="domain" description="Trans-sialidase C-terminal" evidence="3">
    <location>
        <begin position="1"/>
        <end position="102"/>
    </location>
</feature>
<organism evidence="4 5">
    <name type="scientific">Trypanosoma cruzi marinkellei</name>
    <dbReference type="NCBI Taxonomy" id="85056"/>
    <lineage>
        <taxon>Eukaryota</taxon>
        <taxon>Discoba</taxon>
        <taxon>Euglenozoa</taxon>
        <taxon>Kinetoplastea</taxon>
        <taxon>Metakinetoplastina</taxon>
        <taxon>Trypanosomatida</taxon>
        <taxon>Trypanosomatidae</taxon>
        <taxon>Trypanosoma</taxon>
        <taxon>Schizotrypanum</taxon>
    </lineage>
</organism>
<proteinExistence type="predicted"/>
<accession>K2NKY1</accession>
<dbReference type="InterPro" id="IPR021287">
    <property type="entry name" value="Trans-sialidase_CS"/>
</dbReference>
<feature type="compositionally biased region" description="Polar residues" evidence="1">
    <location>
        <begin position="221"/>
        <end position="233"/>
    </location>
</feature>
<reference evidence="4 5" key="1">
    <citation type="journal article" date="2012" name="BMC Genomics">
        <title>Comparative genomic analysis of human infective Trypanosoma cruzi lineages with the bat-restricted subspecies T. cruzi marinkellei.</title>
        <authorList>
            <person name="Franzen O."/>
            <person name="Talavera-Lopez C."/>
            <person name="Ochaya S."/>
            <person name="Butler C.E."/>
            <person name="Messenger L.A."/>
            <person name="Lewis M.D."/>
            <person name="Llewellyn M.S."/>
            <person name="Marinkelle C.J."/>
            <person name="Tyler K.M."/>
            <person name="Miles M.A."/>
            <person name="Andersson B."/>
        </authorList>
    </citation>
    <scope>NUCLEOTIDE SEQUENCE [LARGE SCALE GENOMIC DNA]</scope>
    <source>
        <strain evidence="4 5">B7</strain>
    </source>
</reference>
<dbReference type="OrthoDB" id="255189at2759"/>
<feature type="region of interest" description="Disordered" evidence="1">
    <location>
        <begin position="116"/>
        <end position="306"/>
    </location>
</feature>
<feature type="transmembrane region" description="Helical" evidence="2">
    <location>
        <begin position="310"/>
        <end position="327"/>
    </location>
</feature>
<dbReference type="AlphaFoldDB" id="K2NKY1"/>
<feature type="compositionally biased region" description="Polar residues" evidence="1">
    <location>
        <begin position="287"/>
        <end position="306"/>
    </location>
</feature>
<evidence type="ECO:0000259" key="3">
    <source>
        <dbReference type="Pfam" id="PF22925"/>
    </source>
</evidence>
<comment type="caution">
    <text evidence="4">The sequence shown here is derived from an EMBL/GenBank/DDBJ whole genome shotgun (WGS) entry which is preliminary data.</text>
</comment>
<evidence type="ECO:0000256" key="2">
    <source>
        <dbReference type="SAM" id="Phobius"/>
    </source>
</evidence>
<dbReference type="GO" id="GO:0004308">
    <property type="term" value="F:exo-alpha-sialidase activity"/>
    <property type="evidence" value="ECO:0007669"/>
    <property type="project" value="InterPro"/>
</dbReference>